<keyword evidence="4" id="KW-1185">Reference proteome</keyword>
<dbReference type="Proteomes" id="UP000521032">
    <property type="component" value="Unassembled WGS sequence"/>
</dbReference>
<keyword evidence="2" id="KW-0472">Membrane</keyword>
<name>A0A6V7R9L0_9BACL</name>
<evidence type="ECO:0000256" key="2">
    <source>
        <dbReference type="SAM" id="Phobius"/>
    </source>
</evidence>
<evidence type="ECO:0000256" key="1">
    <source>
        <dbReference type="SAM" id="MobiDB-lite"/>
    </source>
</evidence>
<dbReference type="RefSeq" id="WP_186085877.1">
    <property type="nucleotide sequence ID" value="NZ_BMDB01000002.1"/>
</dbReference>
<proteinExistence type="predicted"/>
<sequence length="746" mass="84987">MKEFKRYIKSFLFKKDGSVSIFAISIILPIFIFNAIFIDAIRVMTAERQIENAVEAAIRSAMSNYDTSVAQHGLFVTDDSAITTFNEVMNKQLYSSDELSGFNNLSQINITSSSANFQPQTDILQKEVFEYQVNESMKYQAPIQMAGEFAQFLKLAKSDKSDVEEIDNVEKFVENFEEIMDLVKKRNDLLKDYTKRVEHLERDTTKKYTDDIIGKETSGPADEIPENIQANMSDLTKYFPEYVKLVKQENEDDEDKELSKEEKEKQEEESKKSKKEIDYYEKARSKFNGEGIKNSIKLIGTYETAKEDIPKAVFGDGGTSKNPKKNSAMYYNQEAKKLIGDDSELSELKKLILEDSFFTSIESSFEEMDKLFKTESTNYKGITDFTTARNYGLYVQGSIFSLTTVFDTGADTQLPKVSKTSTEALIKDINVEIKKLTDAWKKFEDSLKVYNEKNKDGKDMEDAEKEQEKSLGDLFDKINSITDTANLIGSDQETYNTLLTYTEKYMGSSSDGEFLLENSKKDLFAQAFGKLKELYSLLTDPKQIRSEIYMNEYAKANFSMEKPYELTDPHSYSYDSKALLYVVYGHYMPGANYVHFLMEVIAIMLALNLMDKLMNNPLSRLGWVGVALAIGLAILDTIDDLNDFINERYNFKFFKGRAKNLKMTPSTFASVLFSVRTIDSGFNANKRIRILSGISEKTSVDFTETGNTILTGKATAEVKLLFLPQLFPGEVSGNSKTFDVSKYYNY</sequence>
<dbReference type="AlphaFoldDB" id="A0A6V7R9L0"/>
<organism evidence="3 4">
    <name type="scientific">Phocicoccus schoeneichii</name>
    <dbReference type="NCBI Taxonomy" id="1812261"/>
    <lineage>
        <taxon>Bacteria</taxon>
        <taxon>Bacillati</taxon>
        <taxon>Bacillota</taxon>
        <taxon>Bacilli</taxon>
        <taxon>Bacillales</taxon>
        <taxon>Salinicoccaceae</taxon>
        <taxon>Phocicoccus</taxon>
    </lineage>
</organism>
<dbReference type="EMBL" id="CAJEWE010000007">
    <property type="protein sequence ID" value="CAD2073946.1"/>
    <property type="molecule type" value="Genomic_DNA"/>
</dbReference>
<accession>A0A6V7R9L0</accession>
<protein>
    <submittedName>
        <fullName evidence="3">Uncharacterized protein</fullName>
    </submittedName>
</protein>
<feature type="transmembrane region" description="Helical" evidence="2">
    <location>
        <begin position="21"/>
        <end position="41"/>
    </location>
</feature>
<feature type="compositionally biased region" description="Basic and acidic residues" evidence="1">
    <location>
        <begin position="257"/>
        <end position="275"/>
    </location>
</feature>
<reference evidence="3 4" key="1">
    <citation type="submission" date="2020-07" db="EMBL/GenBank/DDBJ databases">
        <authorList>
            <person name="Criscuolo A."/>
        </authorList>
    </citation>
    <scope>NUCLEOTIDE SEQUENCE [LARGE SCALE GENOMIC DNA]</scope>
    <source>
        <strain evidence="4">CIP 111030</strain>
    </source>
</reference>
<feature type="region of interest" description="Disordered" evidence="1">
    <location>
        <begin position="249"/>
        <end position="275"/>
    </location>
</feature>
<evidence type="ECO:0000313" key="4">
    <source>
        <dbReference type="Proteomes" id="UP000521032"/>
    </source>
</evidence>
<keyword evidence="2" id="KW-0812">Transmembrane</keyword>
<keyword evidence="2" id="KW-1133">Transmembrane helix</keyword>
<comment type="caution">
    <text evidence="3">The sequence shown here is derived from an EMBL/GenBank/DDBJ whole genome shotgun (WGS) entry which is preliminary data.</text>
</comment>
<gene>
    <name evidence="3" type="ORF">JEOSCH030_00591</name>
</gene>
<evidence type="ECO:0000313" key="3">
    <source>
        <dbReference type="EMBL" id="CAD2073946.1"/>
    </source>
</evidence>